<dbReference type="PRINTS" id="PR00792">
    <property type="entry name" value="PEPSIN"/>
</dbReference>
<evidence type="ECO:0000313" key="6">
    <source>
        <dbReference type="Proteomes" id="UP000758603"/>
    </source>
</evidence>
<dbReference type="GO" id="GO:0006508">
    <property type="term" value="P:proteolysis"/>
    <property type="evidence" value="ECO:0007669"/>
    <property type="project" value="InterPro"/>
</dbReference>
<dbReference type="AlphaFoldDB" id="A0A9P8UWK4"/>
<reference evidence="5" key="1">
    <citation type="journal article" date="2021" name="Nat. Commun.">
        <title>Genetic determinants of endophytism in the Arabidopsis root mycobiome.</title>
        <authorList>
            <person name="Mesny F."/>
            <person name="Miyauchi S."/>
            <person name="Thiergart T."/>
            <person name="Pickel B."/>
            <person name="Atanasova L."/>
            <person name="Karlsson M."/>
            <person name="Huettel B."/>
            <person name="Barry K.W."/>
            <person name="Haridas S."/>
            <person name="Chen C."/>
            <person name="Bauer D."/>
            <person name="Andreopoulos W."/>
            <person name="Pangilinan J."/>
            <person name="LaButti K."/>
            <person name="Riley R."/>
            <person name="Lipzen A."/>
            <person name="Clum A."/>
            <person name="Drula E."/>
            <person name="Henrissat B."/>
            <person name="Kohler A."/>
            <person name="Grigoriev I.V."/>
            <person name="Martin F.M."/>
            <person name="Hacquard S."/>
        </authorList>
    </citation>
    <scope>NUCLEOTIDE SEQUENCE</scope>
    <source>
        <strain evidence="5">MPI-SDFR-AT-0073</strain>
    </source>
</reference>
<dbReference type="Proteomes" id="UP000758603">
    <property type="component" value="Unassembled WGS sequence"/>
</dbReference>
<dbReference type="GO" id="GO:0004190">
    <property type="term" value="F:aspartic-type endopeptidase activity"/>
    <property type="evidence" value="ECO:0007669"/>
    <property type="project" value="InterPro"/>
</dbReference>
<dbReference type="PANTHER" id="PTHR47966">
    <property type="entry name" value="BETA-SITE APP-CLEAVING ENZYME, ISOFORM A-RELATED"/>
    <property type="match status" value="1"/>
</dbReference>
<keyword evidence="6" id="KW-1185">Reference proteome</keyword>
<accession>A0A9P8UWK4</accession>
<dbReference type="InterPro" id="IPR001461">
    <property type="entry name" value="Aspartic_peptidase_A1"/>
</dbReference>
<evidence type="ECO:0000256" key="1">
    <source>
        <dbReference type="ARBA" id="ARBA00007447"/>
    </source>
</evidence>
<comment type="caution">
    <text evidence="5">The sequence shown here is derived from an EMBL/GenBank/DDBJ whole genome shotgun (WGS) entry which is preliminary data.</text>
</comment>
<dbReference type="Pfam" id="PF00026">
    <property type="entry name" value="Asp"/>
    <property type="match status" value="1"/>
</dbReference>
<comment type="similarity">
    <text evidence="1">Belongs to the peptidase A1 family.</text>
</comment>
<dbReference type="PANTHER" id="PTHR47966:SF51">
    <property type="entry name" value="BETA-SITE APP-CLEAVING ENZYME, ISOFORM A-RELATED"/>
    <property type="match status" value="1"/>
</dbReference>
<dbReference type="PROSITE" id="PS51767">
    <property type="entry name" value="PEPTIDASE_A1"/>
    <property type="match status" value="1"/>
</dbReference>
<dbReference type="InterPro" id="IPR021109">
    <property type="entry name" value="Peptidase_aspartic_dom_sf"/>
</dbReference>
<sequence>MVQSASLIGLFGAATAVSAGVIKVPLKPRASSGVNVPVTDWFNRTDNQWYSTISVGTPAQELTVLWDTGSGQLLIPRSTCTTCADKTLFDASKSSTFSNKPGTRQNPLFSTGADSIPFSVPEGASGVTIHDKVALGNFVVDSQELVLCDKYAAALDVMPIDGIMGLGPPTSGSEKSWYWNLYAQGVLDSPVFSFYTPAGDLEGGELTLGGIDETKFVGTLNYTAFSSGGFNLAQSSILINGKAFTGTSAQGTAILDTGTAFMQTPSYAVAKQLYAQISPKITQIDKAGAWGAACDVLDSVAPDLTFVLGPTGSALKLTIPKKSFNLGEYPGQPGICQALFNNPLSNFGAWLVGSPLLKQYYTAWDGVNKKIGWGQLIGDDSALVEFA</sequence>
<evidence type="ECO:0000259" key="4">
    <source>
        <dbReference type="PROSITE" id="PS51767"/>
    </source>
</evidence>
<feature type="domain" description="Peptidase A1" evidence="4">
    <location>
        <begin position="49"/>
        <end position="374"/>
    </location>
</feature>
<evidence type="ECO:0000313" key="5">
    <source>
        <dbReference type="EMBL" id="KAH6659331.1"/>
    </source>
</evidence>
<dbReference type="GeneID" id="70127965"/>
<dbReference type="OrthoDB" id="771136at2759"/>
<feature type="signal peptide" evidence="3">
    <location>
        <begin position="1"/>
        <end position="19"/>
    </location>
</feature>
<organism evidence="5 6">
    <name type="scientific">Truncatella angustata</name>
    <dbReference type="NCBI Taxonomy" id="152316"/>
    <lineage>
        <taxon>Eukaryota</taxon>
        <taxon>Fungi</taxon>
        <taxon>Dikarya</taxon>
        <taxon>Ascomycota</taxon>
        <taxon>Pezizomycotina</taxon>
        <taxon>Sordariomycetes</taxon>
        <taxon>Xylariomycetidae</taxon>
        <taxon>Amphisphaeriales</taxon>
        <taxon>Sporocadaceae</taxon>
        <taxon>Truncatella</taxon>
    </lineage>
</organism>
<feature type="active site" evidence="2">
    <location>
        <position position="67"/>
    </location>
</feature>
<gene>
    <name evidence="5" type="ORF">BKA67DRAFT_529488</name>
</gene>
<feature type="chain" id="PRO_5040126306" evidence="3">
    <location>
        <begin position="20"/>
        <end position="387"/>
    </location>
</feature>
<dbReference type="InterPro" id="IPR033121">
    <property type="entry name" value="PEPTIDASE_A1"/>
</dbReference>
<proteinExistence type="inferred from homology"/>
<dbReference type="Gene3D" id="2.40.70.10">
    <property type="entry name" value="Acid Proteases"/>
    <property type="match status" value="2"/>
</dbReference>
<dbReference type="RefSeq" id="XP_045963462.1">
    <property type="nucleotide sequence ID" value="XM_046099073.1"/>
</dbReference>
<evidence type="ECO:0000256" key="2">
    <source>
        <dbReference type="PIRSR" id="PIRSR601461-1"/>
    </source>
</evidence>
<dbReference type="GO" id="GO:0000324">
    <property type="term" value="C:fungal-type vacuole"/>
    <property type="evidence" value="ECO:0007669"/>
    <property type="project" value="TreeGrafter"/>
</dbReference>
<dbReference type="InterPro" id="IPR034164">
    <property type="entry name" value="Pepsin-like_dom"/>
</dbReference>
<evidence type="ECO:0000256" key="3">
    <source>
        <dbReference type="SAM" id="SignalP"/>
    </source>
</evidence>
<name>A0A9P8UWK4_9PEZI</name>
<keyword evidence="3" id="KW-0732">Signal</keyword>
<dbReference type="SUPFAM" id="SSF50630">
    <property type="entry name" value="Acid proteases"/>
    <property type="match status" value="1"/>
</dbReference>
<protein>
    <submittedName>
        <fullName evidence="5">Aspartic peptidase domain-containing protein</fullName>
    </submittedName>
</protein>
<dbReference type="CDD" id="cd05471">
    <property type="entry name" value="pepsin_like"/>
    <property type="match status" value="1"/>
</dbReference>
<dbReference type="EMBL" id="JAGPXC010000001">
    <property type="protein sequence ID" value="KAH6659331.1"/>
    <property type="molecule type" value="Genomic_DNA"/>
</dbReference>
<feature type="active site" evidence="2">
    <location>
        <position position="256"/>
    </location>
</feature>